<organism evidence="1 2">
    <name type="scientific">Dactylosporangium darangshiense</name>
    <dbReference type="NCBI Taxonomy" id="579108"/>
    <lineage>
        <taxon>Bacteria</taxon>
        <taxon>Bacillati</taxon>
        <taxon>Actinomycetota</taxon>
        <taxon>Actinomycetes</taxon>
        <taxon>Micromonosporales</taxon>
        <taxon>Micromonosporaceae</taxon>
        <taxon>Dactylosporangium</taxon>
    </lineage>
</organism>
<evidence type="ECO:0000313" key="2">
    <source>
        <dbReference type="Proteomes" id="UP001500620"/>
    </source>
</evidence>
<gene>
    <name evidence="1" type="ORF">GCM10022255_072230</name>
</gene>
<protein>
    <submittedName>
        <fullName evidence="1">Uncharacterized protein</fullName>
    </submittedName>
</protein>
<accession>A0ABP8DIX0</accession>
<proteinExistence type="predicted"/>
<reference evidence="2" key="1">
    <citation type="journal article" date="2019" name="Int. J. Syst. Evol. Microbiol.">
        <title>The Global Catalogue of Microorganisms (GCM) 10K type strain sequencing project: providing services to taxonomists for standard genome sequencing and annotation.</title>
        <authorList>
            <consortium name="The Broad Institute Genomics Platform"/>
            <consortium name="The Broad Institute Genome Sequencing Center for Infectious Disease"/>
            <person name="Wu L."/>
            <person name="Ma J."/>
        </authorList>
    </citation>
    <scope>NUCLEOTIDE SEQUENCE [LARGE SCALE GENOMIC DNA]</scope>
    <source>
        <strain evidence="2">JCM 17441</strain>
    </source>
</reference>
<comment type="caution">
    <text evidence="1">The sequence shown here is derived from an EMBL/GenBank/DDBJ whole genome shotgun (WGS) entry which is preliminary data.</text>
</comment>
<keyword evidence="2" id="KW-1185">Reference proteome</keyword>
<dbReference type="RefSeq" id="WP_345133986.1">
    <property type="nucleotide sequence ID" value="NZ_BAABAT010000026.1"/>
</dbReference>
<dbReference type="Proteomes" id="UP001500620">
    <property type="component" value="Unassembled WGS sequence"/>
</dbReference>
<dbReference type="EMBL" id="BAABAT010000026">
    <property type="protein sequence ID" value="GAA4257024.1"/>
    <property type="molecule type" value="Genomic_DNA"/>
</dbReference>
<sequence>MSRKSSGEAGGRLCDDLVRRVPAGEGRTFAADLARDRGSAAAAESAAAAAAF</sequence>
<name>A0ABP8DIX0_9ACTN</name>
<evidence type="ECO:0000313" key="1">
    <source>
        <dbReference type="EMBL" id="GAA4257024.1"/>
    </source>
</evidence>